<dbReference type="PRINTS" id="PR00039">
    <property type="entry name" value="HTHLYSR"/>
</dbReference>
<dbReference type="GO" id="GO:0003700">
    <property type="term" value="F:DNA-binding transcription factor activity"/>
    <property type="evidence" value="ECO:0007669"/>
    <property type="project" value="InterPro"/>
</dbReference>
<accession>A0A2T3N7W8</accession>
<dbReference type="Pfam" id="PF03466">
    <property type="entry name" value="LysR_substrate"/>
    <property type="match status" value="1"/>
</dbReference>
<dbReference type="GO" id="GO:0003677">
    <property type="term" value="F:DNA binding"/>
    <property type="evidence" value="ECO:0007669"/>
    <property type="project" value="UniProtKB-KW"/>
</dbReference>
<dbReference type="Gene3D" id="3.40.190.10">
    <property type="entry name" value="Periplasmic binding protein-like II"/>
    <property type="match status" value="2"/>
</dbReference>
<dbReference type="AlphaFoldDB" id="A0A2T3N7W8"/>
<dbReference type="Pfam" id="PF00126">
    <property type="entry name" value="HTH_1"/>
    <property type="match status" value="1"/>
</dbReference>
<comment type="similarity">
    <text evidence="1">Belongs to the LysR transcriptional regulatory family.</text>
</comment>
<feature type="domain" description="HTH lysR-type" evidence="5">
    <location>
        <begin position="1"/>
        <end position="58"/>
    </location>
</feature>
<dbReference type="InterPro" id="IPR000847">
    <property type="entry name" value="LysR_HTH_N"/>
</dbReference>
<evidence type="ECO:0000313" key="6">
    <source>
        <dbReference type="EMBL" id="PSW09210.1"/>
    </source>
</evidence>
<dbReference type="Proteomes" id="UP000241346">
    <property type="component" value="Unassembled WGS sequence"/>
</dbReference>
<dbReference type="SUPFAM" id="SSF46785">
    <property type="entry name" value="Winged helix' DNA-binding domain"/>
    <property type="match status" value="1"/>
</dbReference>
<gene>
    <name evidence="6" type="ORF">C9J01_21535</name>
</gene>
<keyword evidence="3" id="KW-0238">DNA-binding</keyword>
<keyword evidence="4" id="KW-0804">Transcription</keyword>
<reference evidence="6 7" key="1">
    <citation type="submission" date="2018-03" db="EMBL/GenBank/DDBJ databases">
        <title>Whole genome sequencing of Histamine producing bacteria.</title>
        <authorList>
            <person name="Butler K."/>
        </authorList>
    </citation>
    <scope>NUCLEOTIDE SEQUENCE [LARGE SCALE GENOMIC DNA]</scope>
    <source>
        <strain evidence="6 7">DSM 19138</strain>
    </source>
</reference>
<dbReference type="RefSeq" id="WP_107300202.1">
    <property type="nucleotide sequence ID" value="NZ_PYMB01000016.1"/>
</dbReference>
<dbReference type="InterPro" id="IPR050389">
    <property type="entry name" value="LysR-type_TF"/>
</dbReference>
<dbReference type="InterPro" id="IPR036388">
    <property type="entry name" value="WH-like_DNA-bd_sf"/>
</dbReference>
<evidence type="ECO:0000256" key="3">
    <source>
        <dbReference type="ARBA" id="ARBA00023125"/>
    </source>
</evidence>
<name>A0A2T3N7W8_9GAMM</name>
<evidence type="ECO:0000259" key="5">
    <source>
        <dbReference type="PROSITE" id="PS50931"/>
    </source>
</evidence>
<dbReference type="PANTHER" id="PTHR30118">
    <property type="entry name" value="HTH-TYPE TRANSCRIPTIONAL REGULATOR LEUO-RELATED"/>
    <property type="match status" value="1"/>
</dbReference>
<sequence>MDLNLVRTFISVYQNKSYTRASESLGVSQPAVSMAIRRLEEQVGEPLFVKNGRSIAPTRRAVALAEKLQQGMEIIDNALSVPDEHIVYCIEALSHYFEEVSDISIKVPPLDQTTLFDQLRSQQVDLVIDTTTHRESAFEIELIHREPIKVICRSDHPRITGDTLSKEQFYQEGHIIYKATREGRQFLELFAQEPLSPRIERKDVSNQAAMALSVADTYHLGLVFGSFADKWASRLGLKVLPMPIDCLDVPIHMIYHRRAVKDPNHIALRDNIKHQIKTLIHKQ</sequence>
<dbReference type="Gene3D" id="1.10.10.10">
    <property type="entry name" value="Winged helix-like DNA-binding domain superfamily/Winged helix DNA-binding domain"/>
    <property type="match status" value="1"/>
</dbReference>
<evidence type="ECO:0000256" key="2">
    <source>
        <dbReference type="ARBA" id="ARBA00023015"/>
    </source>
</evidence>
<evidence type="ECO:0000313" key="7">
    <source>
        <dbReference type="Proteomes" id="UP000241346"/>
    </source>
</evidence>
<comment type="caution">
    <text evidence="6">The sequence shown here is derived from an EMBL/GenBank/DDBJ whole genome shotgun (WGS) entry which is preliminary data.</text>
</comment>
<dbReference type="OrthoDB" id="6621790at2"/>
<keyword evidence="2" id="KW-0805">Transcription regulation</keyword>
<dbReference type="SUPFAM" id="SSF53850">
    <property type="entry name" value="Periplasmic binding protein-like II"/>
    <property type="match status" value="1"/>
</dbReference>
<dbReference type="InterPro" id="IPR005119">
    <property type="entry name" value="LysR_subst-bd"/>
</dbReference>
<dbReference type="InterPro" id="IPR036390">
    <property type="entry name" value="WH_DNA-bd_sf"/>
</dbReference>
<organism evidence="6 7">
    <name type="scientific">Photobacterium rosenbergii</name>
    <dbReference type="NCBI Taxonomy" id="294936"/>
    <lineage>
        <taxon>Bacteria</taxon>
        <taxon>Pseudomonadati</taxon>
        <taxon>Pseudomonadota</taxon>
        <taxon>Gammaproteobacteria</taxon>
        <taxon>Vibrionales</taxon>
        <taxon>Vibrionaceae</taxon>
        <taxon>Photobacterium</taxon>
    </lineage>
</organism>
<dbReference type="PROSITE" id="PS50931">
    <property type="entry name" value="HTH_LYSR"/>
    <property type="match status" value="1"/>
</dbReference>
<evidence type="ECO:0000256" key="1">
    <source>
        <dbReference type="ARBA" id="ARBA00009437"/>
    </source>
</evidence>
<dbReference type="EMBL" id="PYMB01000016">
    <property type="protein sequence ID" value="PSW09210.1"/>
    <property type="molecule type" value="Genomic_DNA"/>
</dbReference>
<protein>
    <submittedName>
        <fullName evidence="6">LysR family transcriptional regulator</fullName>
    </submittedName>
</protein>
<proteinExistence type="inferred from homology"/>
<dbReference type="PANTHER" id="PTHR30118:SF6">
    <property type="entry name" value="HTH-TYPE TRANSCRIPTIONAL REGULATOR LEUO"/>
    <property type="match status" value="1"/>
</dbReference>
<evidence type="ECO:0000256" key="4">
    <source>
        <dbReference type="ARBA" id="ARBA00023163"/>
    </source>
</evidence>